<dbReference type="PANTHER" id="PTHR47505:SF1">
    <property type="entry name" value="DNA UTILIZATION PROTEIN YHGH"/>
    <property type="match status" value="1"/>
</dbReference>
<organism evidence="2 3">
    <name type="scientific">Shewanella schlegeliana</name>
    <dbReference type="NCBI Taxonomy" id="190308"/>
    <lineage>
        <taxon>Bacteria</taxon>
        <taxon>Pseudomonadati</taxon>
        <taxon>Pseudomonadota</taxon>
        <taxon>Gammaproteobacteria</taxon>
        <taxon>Alteromonadales</taxon>
        <taxon>Shewanellaceae</taxon>
        <taxon>Shewanella</taxon>
    </lineage>
</organism>
<dbReference type="InterPro" id="IPR000836">
    <property type="entry name" value="PRTase_dom"/>
</dbReference>
<dbReference type="EMBL" id="JAESVD010000001">
    <property type="protein sequence ID" value="MBL4911549.1"/>
    <property type="molecule type" value="Genomic_DNA"/>
</dbReference>
<dbReference type="InterPro" id="IPR051910">
    <property type="entry name" value="ComF/GntX_DNA_util-trans"/>
</dbReference>
<evidence type="ECO:0000256" key="1">
    <source>
        <dbReference type="ARBA" id="ARBA00008007"/>
    </source>
</evidence>
<sequence length="195" mass="21914">MEINVQRIDGNWNLGYSLDKHVLSSTYLGDNQWGHATFDTTRSEVGEALYQLKYRSDFNQIPLIANQLSDSLAKLFSSASLVIPMPPSKQRARQPVIEIAQIVAKNMGIPCYENLLIKTKDTPQMKDIESRKDKVETLVQALAINDLLGNAQYDVLIIDDLYDSGASLEAATNILREYKKVRNIFVATATRKHNA</sequence>
<keyword evidence="3" id="KW-1185">Reference proteome</keyword>
<protein>
    <submittedName>
        <fullName evidence="2">ComF family protein</fullName>
    </submittedName>
</protein>
<dbReference type="Proteomes" id="UP000604898">
    <property type="component" value="Unassembled WGS sequence"/>
</dbReference>
<gene>
    <name evidence="2" type="ORF">JMA39_00030</name>
</gene>
<dbReference type="PANTHER" id="PTHR47505">
    <property type="entry name" value="DNA UTILIZATION PROTEIN YHGH"/>
    <property type="match status" value="1"/>
</dbReference>
<dbReference type="Gene3D" id="3.40.50.2020">
    <property type="match status" value="1"/>
</dbReference>
<dbReference type="SUPFAM" id="SSF53271">
    <property type="entry name" value="PRTase-like"/>
    <property type="match status" value="1"/>
</dbReference>
<accession>A0ABS1SSL9</accession>
<evidence type="ECO:0000313" key="3">
    <source>
        <dbReference type="Proteomes" id="UP000604898"/>
    </source>
</evidence>
<dbReference type="RefSeq" id="WP_202719810.1">
    <property type="nucleotide sequence ID" value="NZ_BPEX01000029.1"/>
</dbReference>
<reference evidence="2 3" key="1">
    <citation type="submission" date="2021-01" db="EMBL/GenBank/DDBJ databases">
        <title>Genome sequence of Shewanella schlegeliana JCM 11561.</title>
        <authorList>
            <person name="Zhang H."/>
            <person name="Li C."/>
        </authorList>
    </citation>
    <scope>NUCLEOTIDE SEQUENCE [LARGE SCALE GENOMIC DNA]</scope>
    <source>
        <strain evidence="2 3">JCM 11561</strain>
    </source>
</reference>
<comment type="caution">
    <text evidence="2">The sequence shown here is derived from an EMBL/GenBank/DDBJ whole genome shotgun (WGS) entry which is preliminary data.</text>
</comment>
<comment type="similarity">
    <text evidence="1">Belongs to the ComF/GntX family.</text>
</comment>
<name>A0ABS1SSL9_9GAMM</name>
<dbReference type="CDD" id="cd06223">
    <property type="entry name" value="PRTases_typeI"/>
    <property type="match status" value="1"/>
</dbReference>
<evidence type="ECO:0000313" key="2">
    <source>
        <dbReference type="EMBL" id="MBL4911549.1"/>
    </source>
</evidence>
<proteinExistence type="inferred from homology"/>
<dbReference type="InterPro" id="IPR029057">
    <property type="entry name" value="PRTase-like"/>
</dbReference>